<feature type="region of interest" description="Disordered" evidence="4">
    <location>
        <begin position="887"/>
        <end position="915"/>
    </location>
</feature>
<dbReference type="InterPro" id="IPR036431">
    <property type="entry name" value="ARID_dom_sf"/>
</dbReference>
<keyword evidence="2" id="KW-0804">Transcription</keyword>
<dbReference type="Gene3D" id="1.10.150.60">
    <property type="entry name" value="ARID DNA-binding domain"/>
    <property type="match status" value="1"/>
</dbReference>
<accession>A0A9P4R4I6</accession>
<feature type="domain" description="ARID" evidence="5">
    <location>
        <begin position="197"/>
        <end position="293"/>
    </location>
</feature>
<dbReference type="InterPro" id="IPR001606">
    <property type="entry name" value="ARID_dom"/>
</dbReference>
<keyword evidence="3" id="KW-0539">Nucleus</keyword>
<organism evidence="6 7">
    <name type="scientific">Polyplosphaeria fusca</name>
    <dbReference type="NCBI Taxonomy" id="682080"/>
    <lineage>
        <taxon>Eukaryota</taxon>
        <taxon>Fungi</taxon>
        <taxon>Dikarya</taxon>
        <taxon>Ascomycota</taxon>
        <taxon>Pezizomycotina</taxon>
        <taxon>Dothideomycetes</taxon>
        <taxon>Pleosporomycetidae</taxon>
        <taxon>Pleosporales</taxon>
        <taxon>Tetraplosphaeriaceae</taxon>
        <taxon>Polyplosphaeria</taxon>
    </lineage>
</organism>
<evidence type="ECO:0000259" key="5">
    <source>
        <dbReference type="PROSITE" id="PS51011"/>
    </source>
</evidence>
<evidence type="ECO:0000313" key="6">
    <source>
        <dbReference type="EMBL" id="KAF2737975.1"/>
    </source>
</evidence>
<evidence type="ECO:0000256" key="1">
    <source>
        <dbReference type="ARBA" id="ARBA00023015"/>
    </source>
</evidence>
<dbReference type="SMART" id="SM00501">
    <property type="entry name" value="BRIGHT"/>
    <property type="match status" value="1"/>
</dbReference>
<name>A0A9P4R4I6_9PLEO</name>
<dbReference type="PANTHER" id="PTHR13964:SF27">
    <property type="entry name" value="HAT-TRICK, ISOFORM D"/>
    <property type="match status" value="1"/>
</dbReference>
<evidence type="ECO:0000256" key="2">
    <source>
        <dbReference type="ARBA" id="ARBA00023163"/>
    </source>
</evidence>
<dbReference type="SUPFAM" id="SSF46774">
    <property type="entry name" value="ARID-like"/>
    <property type="match status" value="1"/>
</dbReference>
<dbReference type="CDD" id="cd16871">
    <property type="entry name" value="ARID_Swi1p-like"/>
    <property type="match status" value="1"/>
</dbReference>
<dbReference type="SMART" id="SM01014">
    <property type="entry name" value="ARID"/>
    <property type="match status" value="1"/>
</dbReference>
<evidence type="ECO:0000256" key="4">
    <source>
        <dbReference type="SAM" id="MobiDB-lite"/>
    </source>
</evidence>
<feature type="region of interest" description="Disordered" evidence="4">
    <location>
        <begin position="1"/>
        <end position="111"/>
    </location>
</feature>
<sequence length="965" mass="106952">MEMQNGMYDYVDPSAMMNGTRNQYPMSSIPQKRDSTGATLSRSQTPSQQTQFGLQQGFSHTPSPTMQNQNFRPGAVPPQRMQTMSPAQNPNAQQMSPMGFPGGSPMPPGYRPTSGGQFQVQPVALSQNLQRQQQEAQRAYTMRLQAQQQQLGNLAASNMAAQQRHQAGQMPGFPAQQMGMRGNMNQAHMQQAQAQAQAQAQMFIKNVAALMKQHQRPFNPQPQVAGRPINLNQLYSLVMKLSQSRGFRAVTQTNQWPKVASYLQIDLRQFPTAPDELRMTYEQNLALYEQAYFQRQQQQMQGGNAQQGQMAGMPQQQMSPTRPTMPGPQNSMQQQYLQQLQAKQAMQQQQQPQQQPGQPMSTQQLDHATPVQNNGGMASVNGWSTPQPDGKINAQAVEQHRRSLSRQPGPTPVPSQDSIHPSSPGPDKLKQAGAPDASATTNGVAVAVPAKEQEQYKPPTRTAERWGGIELYSDNFTKLIRDIEHNKPDVPALAEMGVIDIRALTMSIRSALHAEARLALDILTKLSCETQLELEKCEDLVEVLVEYGEELLEILANDNPEVSDILDLTPYEDVIHNCLSEAHSLRDIPEFGSRAYDLDRTADRLIAITTVLRNASFLEINHIGLSSPSVLKFLSNAVRLVGTRILFLRTHLNTSDFMKDVVTFLSNTSTKINLPSRDDAYILLHFLCAFAPCPRPGLPVKFAAYQPQIHRYLPAALDSLAKLLARDDPNRTYYKQIFTNEATATPPYDLLTRAFGLAISVVPDRTAGKLHDVAETRIADVRFVEARIAEARKPYLMQGMLAGDILATLAPGPDTGVCRSWLESEDGWAASLLKFAMSLCANDSNLPPQQHPQHGRNQPRMDHDLQGFHLIVHRALSMLKRLGDKSKGGDPLVKGVQTNGTMGHEMDDDESDDDDMDTLSIGGAVWKVKADVLPKKETLLSALLTPSLDAYSLRQFCSIGYLDNP</sequence>
<dbReference type="GO" id="GO:0006357">
    <property type="term" value="P:regulation of transcription by RNA polymerase II"/>
    <property type="evidence" value="ECO:0007669"/>
    <property type="project" value="TreeGrafter"/>
</dbReference>
<dbReference type="EMBL" id="ML996112">
    <property type="protein sequence ID" value="KAF2737975.1"/>
    <property type="molecule type" value="Genomic_DNA"/>
</dbReference>
<feature type="compositionally biased region" description="Polar residues" evidence="4">
    <location>
        <begin position="80"/>
        <end position="94"/>
    </location>
</feature>
<dbReference type="Pfam" id="PF01388">
    <property type="entry name" value="ARID"/>
    <property type="match status" value="1"/>
</dbReference>
<feature type="region of interest" description="Disordered" evidence="4">
    <location>
        <begin position="298"/>
        <end position="462"/>
    </location>
</feature>
<dbReference type="PANTHER" id="PTHR13964">
    <property type="entry name" value="RBP-RELATED"/>
    <property type="match status" value="1"/>
</dbReference>
<evidence type="ECO:0000313" key="7">
    <source>
        <dbReference type="Proteomes" id="UP000799444"/>
    </source>
</evidence>
<dbReference type="OrthoDB" id="1938591at2759"/>
<protein>
    <recommendedName>
        <fullName evidence="5">ARID domain-containing protein</fullName>
    </recommendedName>
</protein>
<comment type="caution">
    <text evidence="6">The sequence shown here is derived from an EMBL/GenBank/DDBJ whole genome shotgun (WGS) entry which is preliminary data.</text>
</comment>
<keyword evidence="7" id="KW-1185">Reference proteome</keyword>
<feature type="compositionally biased region" description="Acidic residues" evidence="4">
    <location>
        <begin position="906"/>
        <end position="915"/>
    </location>
</feature>
<proteinExistence type="predicted"/>
<dbReference type="PROSITE" id="PS51011">
    <property type="entry name" value="ARID"/>
    <property type="match status" value="1"/>
</dbReference>
<dbReference type="Proteomes" id="UP000799444">
    <property type="component" value="Unassembled WGS sequence"/>
</dbReference>
<dbReference type="AlphaFoldDB" id="A0A9P4R4I6"/>
<gene>
    <name evidence="6" type="ORF">EJ04DRAFT_487190</name>
</gene>
<feature type="compositionally biased region" description="Low complexity" evidence="4">
    <location>
        <begin position="329"/>
        <end position="365"/>
    </location>
</feature>
<feature type="compositionally biased region" description="Polar residues" evidence="4">
    <location>
        <begin position="370"/>
        <end position="387"/>
    </location>
</feature>
<dbReference type="InterPro" id="IPR051232">
    <property type="entry name" value="ARID/SWI1_ChromRemod"/>
</dbReference>
<reference evidence="6" key="1">
    <citation type="journal article" date="2020" name="Stud. Mycol.">
        <title>101 Dothideomycetes genomes: a test case for predicting lifestyles and emergence of pathogens.</title>
        <authorList>
            <person name="Haridas S."/>
            <person name="Albert R."/>
            <person name="Binder M."/>
            <person name="Bloem J."/>
            <person name="Labutti K."/>
            <person name="Salamov A."/>
            <person name="Andreopoulos B."/>
            <person name="Baker S."/>
            <person name="Barry K."/>
            <person name="Bills G."/>
            <person name="Bluhm B."/>
            <person name="Cannon C."/>
            <person name="Castanera R."/>
            <person name="Culley D."/>
            <person name="Daum C."/>
            <person name="Ezra D."/>
            <person name="Gonzalez J."/>
            <person name="Henrissat B."/>
            <person name="Kuo A."/>
            <person name="Liang C."/>
            <person name="Lipzen A."/>
            <person name="Lutzoni F."/>
            <person name="Magnuson J."/>
            <person name="Mondo S."/>
            <person name="Nolan M."/>
            <person name="Ohm R."/>
            <person name="Pangilinan J."/>
            <person name="Park H.-J."/>
            <person name="Ramirez L."/>
            <person name="Alfaro M."/>
            <person name="Sun H."/>
            <person name="Tritt A."/>
            <person name="Yoshinaga Y."/>
            <person name="Zwiers L.-H."/>
            <person name="Turgeon B."/>
            <person name="Goodwin S."/>
            <person name="Spatafora J."/>
            <person name="Crous P."/>
            <person name="Grigoriev I."/>
        </authorList>
    </citation>
    <scope>NUCLEOTIDE SEQUENCE</scope>
    <source>
        <strain evidence="6">CBS 125425</strain>
    </source>
</reference>
<feature type="compositionally biased region" description="Low complexity" evidence="4">
    <location>
        <begin position="298"/>
        <end position="318"/>
    </location>
</feature>
<evidence type="ECO:0000256" key="3">
    <source>
        <dbReference type="ARBA" id="ARBA00023242"/>
    </source>
</evidence>
<feature type="compositionally biased region" description="Polar residues" evidence="4">
    <location>
        <begin position="17"/>
        <end position="71"/>
    </location>
</feature>
<dbReference type="GO" id="GO:0016514">
    <property type="term" value="C:SWI/SNF complex"/>
    <property type="evidence" value="ECO:0007669"/>
    <property type="project" value="TreeGrafter"/>
</dbReference>
<keyword evidence="1" id="KW-0805">Transcription regulation</keyword>
<dbReference type="GO" id="GO:0000976">
    <property type="term" value="F:transcription cis-regulatory region binding"/>
    <property type="evidence" value="ECO:0007669"/>
    <property type="project" value="TreeGrafter"/>
</dbReference>